<keyword evidence="1" id="KW-0378">Hydrolase</keyword>
<dbReference type="Proteomes" id="UP001165121">
    <property type="component" value="Unassembled WGS sequence"/>
</dbReference>
<dbReference type="OrthoDB" id="117847at2759"/>
<dbReference type="SUPFAM" id="SSF53098">
    <property type="entry name" value="Ribonuclease H-like"/>
    <property type="match status" value="1"/>
</dbReference>
<proteinExistence type="predicted"/>
<keyword evidence="1" id="KW-0645">Protease</keyword>
<feature type="domain" description="Retrovirus-related Pol polyprotein from transposon TNT 1-94-like beta-barrel" evidence="2">
    <location>
        <begin position="63"/>
        <end position="145"/>
    </location>
</feature>
<dbReference type="PANTHER" id="PTHR42648:SF28">
    <property type="entry name" value="TRANSPOSON-ENCODED PROTEIN WITH RIBONUCLEASE H-LIKE AND RETROVIRUS ZINC FINGER-LIKE DOMAINS"/>
    <property type="match status" value="1"/>
</dbReference>
<dbReference type="GO" id="GO:0003676">
    <property type="term" value="F:nucleic acid binding"/>
    <property type="evidence" value="ECO:0007669"/>
    <property type="project" value="InterPro"/>
</dbReference>
<gene>
    <name evidence="3" type="ORF">Pfra01_002651300</name>
</gene>
<organism evidence="3 4">
    <name type="scientific">Phytophthora fragariaefolia</name>
    <dbReference type="NCBI Taxonomy" id="1490495"/>
    <lineage>
        <taxon>Eukaryota</taxon>
        <taxon>Sar</taxon>
        <taxon>Stramenopiles</taxon>
        <taxon>Oomycota</taxon>
        <taxon>Peronosporomycetes</taxon>
        <taxon>Peronosporales</taxon>
        <taxon>Peronosporaceae</taxon>
        <taxon>Phytophthora</taxon>
    </lineage>
</organism>
<dbReference type="InterPro" id="IPR012337">
    <property type="entry name" value="RNaseH-like_sf"/>
</dbReference>
<protein>
    <submittedName>
        <fullName evidence="3">Unnamed protein product</fullName>
    </submittedName>
</protein>
<dbReference type="GO" id="GO:0006508">
    <property type="term" value="P:proteolysis"/>
    <property type="evidence" value="ECO:0007669"/>
    <property type="project" value="UniProtKB-KW"/>
</dbReference>
<dbReference type="InterPro" id="IPR036397">
    <property type="entry name" value="RNaseH_sf"/>
</dbReference>
<comment type="caution">
    <text evidence="3">The sequence shown here is derived from an EMBL/GenBank/DDBJ whole genome shotgun (WGS) entry which is preliminary data.</text>
</comment>
<evidence type="ECO:0000259" key="2">
    <source>
        <dbReference type="Pfam" id="PF22936"/>
    </source>
</evidence>
<evidence type="ECO:0000313" key="3">
    <source>
        <dbReference type="EMBL" id="GMF60956.1"/>
    </source>
</evidence>
<dbReference type="Gene3D" id="3.30.420.10">
    <property type="entry name" value="Ribonuclease H-like superfamily/Ribonuclease H"/>
    <property type="match status" value="1"/>
</dbReference>
<dbReference type="InterPro" id="IPR054722">
    <property type="entry name" value="PolX-like_BBD"/>
</dbReference>
<sequence>MNLGRELVGAVNEPRRKETRTCHECDKVGHLRAVCREKARGGGRKPDLTLAVGEASTDKKEVWILDRWSSRHLVTNASWLDAMQECRDECVQPDGNTLRVTKRGTLTLMVTANGIARTVKFTNVYYAENVVHNLLSYGQLDQKGYSLMRKNGRRFVAAHGGEDVAFVVYPGRARQGEERGKGTLVEFHKRLGHLNYDAIERLARGPSSGIEITDNRRVNGLACAQGKQSMNRQSRKDTGLHSPIDRIGGVICSDLKGPMTPRDRLKNRYMINFVDHKTNYCRVFLAKTKDAAAKQFEHFLTFFEKRFDCRIHVLRTDSGGEYQNVDLICKTTWVHDICVRIAAQFLGGHSVVCGLCSKPVADQFDPGAHLTDEDADQAGAAFGGDRSGAAVACVRIRRRLTESEYESVRSLSTDS</sequence>
<reference evidence="3" key="1">
    <citation type="submission" date="2023-04" db="EMBL/GenBank/DDBJ databases">
        <title>Phytophthora fragariaefolia NBRC 109709.</title>
        <authorList>
            <person name="Ichikawa N."/>
            <person name="Sato H."/>
            <person name="Tonouchi N."/>
        </authorList>
    </citation>
    <scope>NUCLEOTIDE SEQUENCE</scope>
    <source>
        <strain evidence="3">NBRC 109709</strain>
    </source>
</reference>
<evidence type="ECO:0000256" key="1">
    <source>
        <dbReference type="ARBA" id="ARBA00022670"/>
    </source>
</evidence>
<accession>A0A9W6YF26</accession>
<dbReference type="EMBL" id="BSXT01005587">
    <property type="protein sequence ID" value="GMF60956.1"/>
    <property type="molecule type" value="Genomic_DNA"/>
</dbReference>
<keyword evidence="4" id="KW-1185">Reference proteome</keyword>
<dbReference type="GO" id="GO:0008233">
    <property type="term" value="F:peptidase activity"/>
    <property type="evidence" value="ECO:0007669"/>
    <property type="project" value="UniProtKB-KW"/>
</dbReference>
<dbReference type="Pfam" id="PF22936">
    <property type="entry name" value="Pol_BBD"/>
    <property type="match status" value="1"/>
</dbReference>
<evidence type="ECO:0000313" key="4">
    <source>
        <dbReference type="Proteomes" id="UP001165121"/>
    </source>
</evidence>
<dbReference type="InterPro" id="IPR039537">
    <property type="entry name" value="Retrotran_Ty1/copia-like"/>
</dbReference>
<dbReference type="PANTHER" id="PTHR42648">
    <property type="entry name" value="TRANSPOSASE, PUTATIVE-RELATED"/>
    <property type="match status" value="1"/>
</dbReference>
<dbReference type="AlphaFoldDB" id="A0A9W6YF26"/>
<name>A0A9W6YF26_9STRA</name>